<dbReference type="InterPro" id="IPR027417">
    <property type="entry name" value="P-loop_NTPase"/>
</dbReference>
<name>X1KH16_9ZZZZ</name>
<organism evidence="2">
    <name type="scientific">marine sediment metagenome</name>
    <dbReference type="NCBI Taxonomy" id="412755"/>
    <lineage>
        <taxon>unclassified sequences</taxon>
        <taxon>metagenomes</taxon>
        <taxon>ecological metagenomes</taxon>
    </lineage>
</organism>
<dbReference type="GO" id="GO:0005524">
    <property type="term" value="F:ATP binding"/>
    <property type="evidence" value="ECO:0007669"/>
    <property type="project" value="InterPro"/>
</dbReference>
<sequence>MSNYFEIKDLKVSFKTSEGVKNVLDIDKLNLYKGETLGIVGESGAGKSVLA</sequence>
<dbReference type="AlphaFoldDB" id="X1KH16"/>
<dbReference type="Gene3D" id="3.40.50.300">
    <property type="entry name" value="P-loop containing nucleotide triphosphate hydrolases"/>
    <property type="match status" value="1"/>
</dbReference>
<evidence type="ECO:0000259" key="1">
    <source>
        <dbReference type="Pfam" id="PF00005"/>
    </source>
</evidence>
<dbReference type="Pfam" id="PF00005">
    <property type="entry name" value="ABC_tran"/>
    <property type="match status" value="1"/>
</dbReference>
<dbReference type="EMBL" id="BARU01043440">
    <property type="protein sequence ID" value="GAH81358.1"/>
    <property type="molecule type" value="Genomic_DNA"/>
</dbReference>
<dbReference type="GO" id="GO:0016887">
    <property type="term" value="F:ATP hydrolysis activity"/>
    <property type="evidence" value="ECO:0007669"/>
    <property type="project" value="InterPro"/>
</dbReference>
<reference evidence="2" key="1">
    <citation type="journal article" date="2014" name="Front. Microbiol.">
        <title>High frequency of phylogenetically diverse reductive dehalogenase-homologous genes in deep subseafloor sedimentary metagenomes.</title>
        <authorList>
            <person name="Kawai M."/>
            <person name="Futagami T."/>
            <person name="Toyoda A."/>
            <person name="Takaki Y."/>
            <person name="Nishi S."/>
            <person name="Hori S."/>
            <person name="Arai W."/>
            <person name="Tsubouchi T."/>
            <person name="Morono Y."/>
            <person name="Uchiyama I."/>
            <person name="Ito T."/>
            <person name="Fujiyama A."/>
            <person name="Inagaki F."/>
            <person name="Takami H."/>
        </authorList>
    </citation>
    <scope>NUCLEOTIDE SEQUENCE</scope>
    <source>
        <strain evidence="2">Expedition CK06-06</strain>
    </source>
</reference>
<dbReference type="InterPro" id="IPR003439">
    <property type="entry name" value="ABC_transporter-like_ATP-bd"/>
</dbReference>
<comment type="caution">
    <text evidence="2">The sequence shown here is derived from an EMBL/GenBank/DDBJ whole genome shotgun (WGS) entry which is preliminary data.</text>
</comment>
<feature type="domain" description="ABC transporter" evidence="1">
    <location>
        <begin position="28"/>
        <end position="50"/>
    </location>
</feature>
<gene>
    <name evidence="2" type="ORF">S03H2_66517</name>
</gene>
<proteinExistence type="predicted"/>
<protein>
    <recommendedName>
        <fullName evidence="1">ABC transporter domain-containing protein</fullName>
    </recommendedName>
</protein>
<feature type="non-terminal residue" evidence="2">
    <location>
        <position position="51"/>
    </location>
</feature>
<evidence type="ECO:0000313" key="2">
    <source>
        <dbReference type="EMBL" id="GAH81358.1"/>
    </source>
</evidence>
<accession>X1KH16</accession>
<dbReference type="SUPFAM" id="SSF52540">
    <property type="entry name" value="P-loop containing nucleoside triphosphate hydrolases"/>
    <property type="match status" value="1"/>
</dbReference>